<feature type="compositionally biased region" description="Acidic residues" evidence="1">
    <location>
        <begin position="277"/>
        <end position="287"/>
    </location>
</feature>
<name>A0A9P9E385_9PLEO</name>
<gene>
    <name evidence="2" type="ORF">B0J11DRAFT_602552</name>
</gene>
<keyword evidence="3" id="KW-1185">Reference proteome</keyword>
<dbReference type="OrthoDB" id="3801165at2759"/>
<reference evidence="2" key="1">
    <citation type="journal article" date="2021" name="Nat. Commun.">
        <title>Genetic determinants of endophytism in the Arabidopsis root mycobiome.</title>
        <authorList>
            <person name="Mesny F."/>
            <person name="Miyauchi S."/>
            <person name="Thiergart T."/>
            <person name="Pickel B."/>
            <person name="Atanasova L."/>
            <person name="Karlsson M."/>
            <person name="Huettel B."/>
            <person name="Barry K.W."/>
            <person name="Haridas S."/>
            <person name="Chen C."/>
            <person name="Bauer D."/>
            <person name="Andreopoulos W."/>
            <person name="Pangilinan J."/>
            <person name="LaButti K."/>
            <person name="Riley R."/>
            <person name="Lipzen A."/>
            <person name="Clum A."/>
            <person name="Drula E."/>
            <person name="Henrissat B."/>
            <person name="Kohler A."/>
            <person name="Grigoriev I.V."/>
            <person name="Martin F.M."/>
            <person name="Hacquard S."/>
        </authorList>
    </citation>
    <scope>NUCLEOTIDE SEQUENCE</scope>
    <source>
        <strain evidence="2">MPI-CAGE-CH-0243</strain>
    </source>
</reference>
<organism evidence="2 3">
    <name type="scientific">Dendryphion nanum</name>
    <dbReference type="NCBI Taxonomy" id="256645"/>
    <lineage>
        <taxon>Eukaryota</taxon>
        <taxon>Fungi</taxon>
        <taxon>Dikarya</taxon>
        <taxon>Ascomycota</taxon>
        <taxon>Pezizomycotina</taxon>
        <taxon>Dothideomycetes</taxon>
        <taxon>Pleosporomycetidae</taxon>
        <taxon>Pleosporales</taxon>
        <taxon>Torulaceae</taxon>
        <taxon>Dendryphion</taxon>
    </lineage>
</organism>
<proteinExistence type="predicted"/>
<evidence type="ECO:0000313" key="3">
    <source>
        <dbReference type="Proteomes" id="UP000700596"/>
    </source>
</evidence>
<comment type="caution">
    <text evidence="2">The sequence shown here is derived from an EMBL/GenBank/DDBJ whole genome shotgun (WGS) entry which is preliminary data.</text>
</comment>
<feature type="compositionally biased region" description="Acidic residues" evidence="1">
    <location>
        <begin position="294"/>
        <end position="311"/>
    </location>
</feature>
<feature type="region of interest" description="Disordered" evidence="1">
    <location>
        <begin position="277"/>
        <end position="311"/>
    </location>
</feature>
<dbReference type="AlphaFoldDB" id="A0A9P9E385"/>
<sequence>MSDLSPSTREAHSLASTILHTKLSKLSHLRLRLFPGLKPHEKLSALLHTTAPIIPYPCPPDLDLAFFFAHYNDFARAGFVAGAVSPEHEEQDRDVERAIWYMGLDHQHSFSIDNMNVRVNVVFMVYTLACHRAGVATPWFNSDALGFVEQYLDAFQMYNLPRVGANVDVEAQETFLHTWREGKWDLLPVGSKSVARKGVNMLKTIKGRDGGLWNPLEFMAYSWEMDAQVVEKDGLVMAFRWMEKLEDLRRGVGKKKAGTKEREIAMRGLELGEIEEEEMEMETDDEGDYYKEVDDSDGPDEEYPDNDIDTGIEEDMDIVDGVLDADVVGTDTPLFRALLVEVDVEAVEKGSKRRSIHSRGRKRWLQMDRAITLLQSVRPVLSKKTGKKGRQG</sequence>
<accession>A0A9P9E385</accession>
<evidence type="ECO:0000256" key="1">
    <source>
        <dbReference type="SAM" id="MobiDB-lite"/>
    </source>
</evidence>
<protein>
    <submittedName>
        <fullName evidence="2">Uncharacterized protein</fullName>
    </submittedName>
</protein>
<dbReference type="Proteomes" id="UP000700596">
    <property type="component" value="Unassembled WGS sequence"/>
</dbReference>
<evidence type="ECO:0000313" key="2">
    <source>
        <dbReference type="EMBL" id="KAH7130243.1"/>
    </source>
</evidence>
<dbReference type="EMBL" id="JAGMWT010000004">
    <property type="protein sequence ID" value="KAH7130243.1"/>
    <property type="molecule type" value="Genomic_DNA"/>
</dbReference>